<dbReference type="EMBL" id="JBHRSE010000001">
    <property type="protein sequence ID" value="MFC3022257.1"/>
    <property type="molecule type" value="Genomic_DNA"/>
</dbReference>
<keyword evidence="3" id="KW-1185">Reference proteome</keyword>
<dbReference type="InterPro" id="IPR024331">
    <property type="entry name" value="DUF3859"/>
</dbReference>
<evidence type="ECO:0000313" key="2">
    <source>
        <dbReference type="EMBL" id="MFC3022257.1"/>
    </source>
</evidence>
<evidence type="ECO:0000313" key="3">
    <source>
        <dbReference type="Proteomes" id="UP001595384"/>
    </source>
</evidence>
<reference evidence="3" key="1">
    <citation type="journal article" date="2019" name="Int. J. Syst. Evol. Microbiol.">
        <title>The Global Catalogue of Microorganisms (GCM) 10K type strain sequencing project: providing services to taxonomists for standard genome sequencing and annotation.</title>
        <authorList>
            <consortium name="The Broad Institute Genomics Platform"/>
            <consortium name="The Broad Institute Genome Sequencing Center for Infectious Disease"/>
            <person name="Wu L."/>
            <person name="Ma J."/>
        </authorList>
    </citation>
    <scope>NUCLEOTIDE SEQUENCE [LARGE SCALE GENOMIC DNA]</scope>
    <source>
        <strain evidence="3">KCTC 62784</strain>
    </source>
</reference>
<dbReference type="RefSeq" id="WP_123014349.1">
    <property type="nucleotide sequence ID" value="NZ_AP024912.1"/>
</dbReference>
<gene>
    <name evidence="2" type="ORF">ACFODT_00110</name>
</gene>
<protein>
    <submittedName>
        <fullName evidence="2">DUF3859 domain-containing protein</fullName>
    </submittedName>
</protein>
<feature type="domain" description="DUF3859" evidence="1">
    <location>
        <begin position="6"/>
        <end position="131"/>
    </location>
</feature>
<accession>A0ABV7C2K3</accession>
<comment type="caution">
    <text evidence="2">The sequence shown here is derived from an EMBL/GenBank/DDBJ whole genome shotgun (WGS) entry which is preliminary data.</text>
</comment>
<name>A0ABV7C2K3_9VIBR</name>
<dbReference type="Proteomes" id="UP001595384">
    <property type="component" value="Unassembled WGS sequence"/>
</dbReference>
<organism evidence="2 3">
    <name type="scientific">Vibrio zhugei</name>
    <dbReference type="NCBI Taxonomy" id="2479546"/>
    <lineage>
        <taxon>Bacteria</taxon>
        <taxon>Pseudomonadati</taxon>
        <taxon>Pseudomonadota</taxon>
        <taxon>Gammaproteobacteria</taxon>
        <taxon>Vibrionales</taxon>
        <taxon>Vibrionaceae</taxon>
        <taxon>Vibrio</taxon>
    </lineage>
</organism>
<sequence length="145" mass="16608">MAKRTPVISISSYGIYSHWDEKSKALPKIREFTQIIPAKEDIEFGFTVNIKKAKGELLTFCIHHPGVVNKKGQILAPFDGEVYVRSNDWDFYLGDTIQLHCPINGLESNLGKWHMVMEMQGKVIAEKTFTVMANDADQFWKKRGF</sequence>
<proteinExistence type="predicted"/>
<dbReference type="Gene3D" id="2.60.40.2390">
    <property type="match status" value="1"/>
</dbReference>
<evidence type="ECO:0000259" key="1">
    <source>
        <dbReference type="Pfam" id="PF12975"/>
    </source>
</evidence>
<dbReference type="Pfam" id="PF12975">
    <property type="entry name" value="DUF3859"/>
    <property type="match status" value="1"/>
</dbReference>